<reference evidence="8 11" key="1">
    <citation type="submission" date="2015-09" db="EMBL/GenBank/DDBJ databases">
        <authorList>
            <consortium name="Pathogen Informatics"/>
        </authorList>
    </citation>
    <scope>NUCLEOTIDE SEQUENCE [LARGE SCALE GENOMIC DNA]</scope>
    <source>
        <strain evidence="8 11">2789STDY5608872</strain>
    </source>
</reference>
<dbReference type="InterPro" id="IPR033985">
    <property type="entry name" value="SusD-like_N"/>
</dbReference>
<keyword evidence="3" id="KW-0732">Signal</keyword>
<evidence type="ECO:0000313" key="10">
    <source>
        <dbReference type="EMBL" id="WET63338.1"/>
    </source>
</evidence>
<dbReference type="GO" id="GO:0009279">
    <property type="term" value="C:cell outer membrane"/>
    <property type="evidence" value="ECO:0007669"/>
    <property type="project" value="UniProtKB-SubCell"/>
</dbReference>
<dbReference type="InterPro" id="IPR011990">
    <property type="entry name" value="TPR-like_helical_dom_sf"/>
</dbReference>
<evidence type="ECO:0000256" key="3">
    <source>
        <dbReference type="ARBA" id="ARBA00022729"/>
    </source>
</evidence>
<sequence length="521" mass="60049">MKKIFITFMAAVSLLTFNRCTSLDMEPVSSISDANYWKSSDQFKAFNTGLHSLLRLRSYNIFVLGEPRADIYGDQPFGGEATQGVERYPYNTINAEFTGISNFGDFYETINQLNLMIRKTNETTLLDENEKNYFLGEAYGMRAYIYFHLLRSWGDVILVTEPTLGNELDISHLEKAASPASEVMDQIKKDIDASVNAFGSDYSYKYGKGYWSKSATLILKGEVYLWSGRQMGGGTGDYSTAKAALQDLQQNGNLKLQDKFTDVFAYGNKENSEIIFAFKSIKDEFTMWKDYNWRNNMVPQREYMANYCDESGTPFMEIPGYNFHGLMRYQVKKDHYWKTFRENDSRLTGTLKAVYQKQEDGSIKYIAPFAYKFQGTTLEGSNERNWLDDYPIYRYADALLLLAEAKALLGEDPSTEINAVRERAYGSEYFNAHKNEVAYPNDKGSFYNDNPFEGGDENVMEAILKERLREFFFEGKRWYDLRRFGNQYVLKYTTAQESRLLWPINEGALTNNPALKQTPGY</sequence>
<dbReference type="Pfam" id="PF07980">
    <property type="entry name" value="SusD_RagB"/>
    <property type="match status" value="1"/>
</dbReference>
<organism evidence="8 11">
    <name type="scientific">Parabacteroides distasonis</name>
    <dbReference type="NCBI Taxonomy" id="823"/>
    <lineage>
        <taxon>Bacteria</taxon>
        <taxon>Pseudomonadati</taxon>
        <taxon>Bacteroidota</taxon>
        <taxon>Bacteroidia</taxon>
        <taxon>Bacteroidales</taxon>
        <taxon>Tannerellaceae</taxon>
        <taxon>Parabacteroides</taxon>
    </lineage>
</organism>
<dbReference type="EMBL" id="CP120353">
    <property type="protein sequence ID" value="WET63338.1"/>
    <property type="molecule type" value="Genomic_DNA"/>
</dbReference>
<dbReference type="InterPro" id="IPR012944">
    <property type="entry name" value="SusD_RagB_dom"/>
</dbReference>
<dbReference type="SUPFAM" id="SSF48452">
    <property type="entry name" value="TPR-like"/>
    <property type="match status" value="1"/>
</dbReference>
<dbReference type="EMBL" id="CYXP01000009">
    <property type="protein sequence ID" value="CUN30753.1"/>
    <property type="molecule type" value="Genomic_DNA"/>
</dbReference>
<feature type="domain" description="SusD-like N-terminal" evidence="7">
    <location>
        <begin position="100"/>
        <end position="225"/>
    </location>
</feature>
<evidence type="ECO:0000313" key="11">
    <source>
        <dbReference type="Proteomes" id="UP000095591"/>
    </source>
</evidence>
<comment type="similarity">
    <text evidence="2">Belongs to the SusD family.</text>
</comment>
<dbReference type="RefSeq" id="WP_009016507.1">
    <property type="nucleotide sequence ID" value="NZ_CDRH01000164.1"/>
</dbReference>
<evidence type="ECO:0000256" key="4">
    <source>
        <dbReference type="ARBA" id="ARBA00023136"/>
    </source>
</evidence>
<dbReference type="CDD" id="cd08977">
    <property type="entry name" value="SusD"/>
    <property type="match status" value="1"/>
</dbReference>
<name>A0A173VU99_PARDI</name>
<evidence type="ECO:0000256" key="2">
    <source>
        <dbReference type="ARBA" id="ARBA00006275"/>
    </source>
</evidence>
<evidence type="ECO:0000313" key="12">
    <source>
        <dbReference type="Proteomes" id="UP000315827"/>
    </source>
</evidence>
<reference evidence="10" key="3">
    <citation type="submission" date="2023-03" db="EMBL/GenBank/DDBJ databases">
        <title>Parabacteroides distasonis, a bacteria resistant against UC.</title>
        <authorList>
            <person name="Dai W."/>
        </authorList>
    </citation>
    <scope>NUCLEOTIDE SEQUENCE</scope>
    <source>
        <strain evidence="10">F1-28</strain>
    </source>
</reference>
<dbReference type="NCBIfam" id="NF033072">
    <property type="entry name" value="NanU"/>
    <property type="match status" value="1"/>
</dbReference>
<proteinExistence type="inferred from homology"/>
<keyword evidence="9" id="KW-0449">Lipoprotein</keyword>
<evidence type="ECO:0000259" key="6">
    <source>
        <dbReference type="Pfam" id="PF07980"/>
    </source>
</evidence>
<dbReference type="Gene3D" id="1.25.40.390">
    <property type="match status" value="1"/>
</dbReference>
<evidence type="ECO:0000259" key="7">
    <source>
        <dbReference type="Pfam" id="PF14322"/>
    </source>
</evidence>
<dbReference type="Proteomes" id="UP001221009">
    <property type="component" value="Chromosome"/>
</dbReference>
<dbReference type="AlphaFoldDB" id="A0A173VU99"/>
<comment type="subcellular location">
    <subcellularLocation>
        <location evidence="1">Cell outer membrane</location>
    </subcellularLocation>
</comment>
<protein>
    <submittedName>
        <fullName evidence="8 9">SusD family</fullName>
    </submittedName>
</protein>
<keyword evidence="4" id="KW-0472">Membrane</keyword>
<accession>A0A173VU99</accession>
<evidence type="ECO:0000256" key="1">
    <source>
        <dbReference type="ARBA" id="ARBA00004442"/>
    </source>
</evidence>
<evidence type="ECO:0000313" key="8">
    <source>
        <dbReference type="EMBL" id="CUN30753.1"/>
    </source>
</evidence>
<feature type="domain" description="RagB/SusD" evidence="6">
    <location>
        <begin position="340"/>
        <end position="487"/>
    </location>
</feature>
<dbReference type="EMBL" id="VOHW01000010">
    <property type="protein sequence ID" value="TWV60234.1"/>
    <property type="molecule type" value="Genomic_DNA"/>
</dbReference>
<dbReference type="Proteomes" id="UP000095591">
    <property type="component" value="Unassembled WGS sequence"/>
</dbReference>
<dbReference type="Pfam" id="PF14322">
    <property type="entry name" value="SusD-like_3"/>
    <property type="match status" value="1"/>
</dbReference>
<evidence type="ECO:0000256" key="5">
    <source>
        <dbReference type="ARBA" id="ARBA00023237"/>
    </source>
</evidence>
<reference evidence="9 12" key="2">
    <citation type="submission" date="2019-07" db="EMBL/GenBank/DDBJ databases">
        <title>Genome sequencing of Parabacteroides distasonis iSURF_7.</title>
        <authorList>
            <person name="Degefu H.N."/>
            <person name="Ruoff K.L."/>
            <person name="Price C.E."/>
            <person name="Valls R.A."/>
            <person name="O'Toole G.A."/>
        </authorList>
    </citation>
    <scope>NUCLEOTIDE SEQUENCE [LARGE SCALE GENOMIC DNA]</scope>
    <source>
        <strain evidence="9 12">CFPLTA003_1B</strain>
    </source>
</reference>
<keyword evidence="5" id="KW-0998">Cell outer membrane</keyword>
<dbReference type="Proteomes" id="UP000315827">
    <property type="component" value="Unassembled WGS sequence"/>
</dbReference>
<gene>
    <name evidence="9" type="primary">nanU</name>
    <name evidence="8" type="ORF">ERS852429_03628</name>
    <name evidence="9" type="ORF">FSA05_15305</name>
    <name evidence="10" type="ORF">P2T59_16765</name>
</gene>
<evidence type="ECO:0000313" key="9">
    <source>
        <dbReference type="EMBL" id="TWV60234.1"/>
    </source>
</evidence>